<feature type="region of interest" description="Disordered" evidence="2">
    <location>
        <begin position="38"/>
        <end position="134"/>
    </location>
</feature>
<dbReference type="HOGENOM" id="CLU_002409_0_0_11"/>
<evidence type="ECO:0000256" key="1">
    <source>
        <dbReference type="ARBA" id="ARBA00004196"/>
    </source>
</evidence>
<keyword evidence="3" id="KW-0472">Membrane</keyword>
<dbReference type="GO" id="GO:0030313">
    <property type="term" value="C:cell envelope"/>
    <property type="evidence" value="ECO:0007669"/>
    <property type="project" value="UniProtKB-SubCell"/>
</dbReference>
<dbReference type="Gene3D" id="2.60.40.4270">
    <property type="entry name" value="Listeria-Bacteroides repeat domain"/>
    <property type="match status" value="1"/>
</dbReference>
<evidence type="ECO:0000256" key="3">
    <source>
        <dbReference type="SAM" id="Phobius"/>
    </source>
</evidence>
<keyword evidence="6" id="KW-1185">Reference proteome</keyword>
<dbReference type="EMBL" id="CP001682">
    <property type="protein sequence ID" value="ACU93763.1"/>
    <property type="molecule type" value="Genomic_DNA"/>
</dbReference>
<dbReference type="OrthoDB" id="3174083at2"/>
<feature type="region of interest" description="Disordered" evidence="2">
    <location>
        <begin position="1743"/>
        <end position="1781"/>
    </location>
</feature>
<feature type="transmembrane region" description="Helical" evidence="3">
    <location>
        <begin position="1786"/>
        <end position="1807"/>
    </location>
</feature>
<protein>
    <submittedName>
        <fullName evidence="5">Conserved repeat protein (List_Bact_rpt)</fullName>
    </submittedName>
</protein>
<keyword evidence="3" id="KW-0812">Transmembrane</keyword>
<comment type="subcellular location">
    <subcellularLocation>
        <location evidence="1">Cell envelope</location>
    </subcellularLocation>
</comment>
<evidence type="ECO:0000313" key="6">
    <source>
        <dbReference type="Proteomes" id="UP000000954"/>
    </source>
</evidence>
<gene>
    <name evidence="5" type="ordered locus">Ccur_00300</name>
</gene>
<accession>C7MLF7</accession>
<dbReference type="eggNOG" id="ENOG502Z8T3">
    <property type="taxonomic scope" value="Bacteria"/>
</dbReference>
<feature type="compositionally biased region" description="Low complexity" evidence="2">
    <location>
        <begin position="38"/>
        <end position="94"/>
    </location>
</feature>
<sequence>MKTASKSIARNIFAVFISCVMVVSLSPTLSFAEPSASAAAESTPSGSSVASGTEGTSTESSSSEAVTPTEATEASASTDTVSATDSTSAISADSVEGAQELEGEEVSAVSAAAPTLRPPAGTTTLWVDGTSGNDANDGATQATAFKTLAQALSTQAANPTITTIKMLGSFSNPPAATIPSGVTLVVAGNTTMTSNGNNGITLASGSFLKCENGSTLTMSGFNTALTVKADAEVNDGTYKLDNNAIGFNLDGKFNGSTRSALTVSALESTGRAFTYGDKSSFVNCTVNVQAKNESSEQYNGLNLKNASLTTKGVWYYFNPSNSATGYVGGVHLDNSDFYAYKATGASAYKQTMSIFAPSELKNGSTLTSDGSRITLSAALTVDDSKVVIKNSTAGGLNINYSPGSAVFTNSTLETTNMKYTPSYGTGQSNGPCYLTFQGNSVVNTDAQDKTADDGGANRDTNSTYVVTGGSFLVAYDPSFNYNVTTPTNGASNGNEWLSLFTLTDTSTTVLNPINKNGAAYTYNVATPSKDGKKHVWTPAAKVTFKLNNANATFADGTTADKTASTIRGYKLDDVVGNVQPGNPTDSTGVAFLGWYYKDASGVEHAFNWSNETLTSDIEVYAKWDAKTVIYHNGAGQSYIQALDTSASSATALSYDEVVNKDASFNVAGKTFTKWTTSSDGSGNAVNAGDTLAFASGTTQIDLYAQYTDNEYRVAFSANGGTFASTSVFKAHPEAFTIEQDSTGGEVAVLKKTATYNQKIRELLNGVSYNDLKVTKAEASKTGFKLADKDNWNTKADGTGSTVRFDDHSVWIFPITGDNPSITADTTYYLKWQEDSSVPLIQADGILPSDMWGNAGANSQADSKSVLKVSTDGDGAFSLTGAVDTAGIKQQMQAIESQFGQDANNFSNIKLTGTTSTFSATFELPNGVTVPSDPQVTATGLGDCYEVKSVTTSGQKIVVTFGLKQAFTDYQQLKNAVDSTGAASGGTSEEINPISDSITLTIPGLKVDSASVANGDELTAKGSVAGSFSAVAKGSNDKVKRFSFKWTGEQIAAGKDVRAANDTVIQQTILVKKPYALTLGADMLATVLPDNPTTSQLKQAGTDTEHTKVIGVYQGSKLNVTGTIDSTSVKQQMKAIENQFGQNPSGFSSIKLTGLSSTFTATFELPDGMELPSGLDASKVIPEGFADTFTVSNVAVSGKTITVTMGLKDGIENYQQLKDAVDALGDTMKLTIPGVTVNEDVADGTSLTMKGTVEGSFDATATSASGTVKDFSFRWTGEQIDEGKDVTVTDPADKTIQLTVQTPTPTDAELPADILSGDDTEHTAVYETLAGSTMDLTGAIDANTIKQQMRNIENRFNNPDGTTIAIDVKQFGFTADFTVPDGMELPSSLSVSDLTTEGFGNGFKVQSVTVSGKTATVNFVLSDPDAIRTYADLKAIVDAVGKDASGTDTGWMKLTVPNVKVDDGLASGTELTMTGTVNGSFKALATSQSGRQETFSFRWNGTQWPDGKDFAAPASDNSIRFTARVVSTLQSELPGDILIGDDTEHDAVYKAKATDTLTYTGALNVDPIKQQMSYIESQYPGTSADTIKVNVKNCTFTATFTVPNEMNLPSSLSVSDITTHDFGPFEVTDVQVSGKTVTVTMKLKNASAIKTYADLKAAVNTAGDANNWMKLDVPGITIDASQVSPGQQLTVTGTVEGTFAADAISASGKRKVFSFAWTGTQWPDGRDAVADPTDNTIRFTLEITEDEPQPGPEPQPQPQPTPDPNPQPGPNNNGTPNNDILAKTSDALPLTIIGLLAVSAVAVGIAVYRMRKSSGEK</sequence>
<evidence type="ECO:0000313" key="5">
    <source>
        <dbReference type="EMBL" id="ACU93763.1"/>
    </source>
</evidence>
<keyword evidence="3" id="KW-1133">Transmembrane helix</keyword>
<dbReference type="InterPro" id="IPR013378">
    <property type="entry name" value="InlB-like_B-rpt"/>
</dbReference>
<name>C7MLF7_CRYCD</name>
<dbReference type="KEGG" id="ccu:Ccur_00300"/>
<feature type="compositionally biased region" description="Pro residues" evidence="2">
    <location>
        <begin position="1748"/>
        <end position="1768"/>
    </location>
</feature>
<dbReference type="Pfam" id="PF09479">
    <property type="entry name" value="Flg_new"/>
    <property type="match status" value="2"/>
</dbReference>
<feature type="compositionally biased region" description="Polar residues" evidence="2">
    <location>
        <begin position="121"/>
        <end position="134"/>
    </location>
</feature>
<organism evidence="5 6">
    <name type="scientific">Cryptobacterium curtum (strain ATCC 700683 / DSM 15641 / CCUG 43107 / 12-3)</name>
    <dbReference type="NCBI Taxonomy" id="469378"/>
    <lineage>
        <taxon>Bacteria</taxon>
        <taxon>Bacillati</taxon>
        <taxon>Actinomycetota</taxon>
        <taxon>Coriobacteriia</taxon>
        <taxon>Eggerthellales</taxon>
        <taxon>Eggerthellaceae</taxon>
        <taxon>Cryptobacterium</taxon>
    </lineage>
</organism>
<keyword evidence="4" id="KW-0732">Signal</keyword>
<dbReference type="Proteomes" id="UP000000954">
    <property type="component" value="Chromosome"/>
</dbReference>
<evidence type="ECO:0000256" key="4">
    <source>
        <dbReference type="SAM" id="SignalP"/>
    </source>
</evidence>
<dbReference type="InterPro" id="IPR042229">
    <property type="entry name" value="Listeria/Bacterioides_rpt_sf"/>
</dbReference>
<dbReference type="STRING" id="469378.Ccur_00300"/>
<feature type="chain" id="PRO_5002979463" evidence="4">
    <location>
        <begin position="33"/>
        <end position="1816"/>
    </location>
</feature>
<dbReference type="RefSeq" id="WP_012802452.1">
    <property type="nucleotide sequence ID" value="NC_013170.1"/>
</dbReference>
<feature type="compositionally biased region" description="Low complexity" evidence="2">
    <location>
        <begin position="1769"/>
        <end position="1778"/>
    </location>
</feature>
<proteinExistence type="predicted"/>
<reference evidence="5 6" key="1">
    <citation type="journal article" date="2009" name="Stand. Genomic Sci.">
        <title>Complete genome sequence of Cryptobacterium curtum type strain (12-3).</title>
        <authorList>
            <person name="Mavrommatis K."/>
            <person name="Pukall R."/>
            <person name="Rohde C."/>
            <person name="Chen F."/>
            <person name="Sims D."/>
            <person name="Brettin T."/>
            <person name="Kuske C."/>
            <person name="Detter J.C."/>
            <person name="Han C."/>
            <person name="Lapidus A."/>
            <person name="Copeland A."/>
            <person name="Glavina Del Rio T."/>
            <person name="Nolan M."/>
            <person name="Lucas S."/>
            <person name="Tice H."/>
            <person name="Cheng J.F."/>
            <person name="Bruce D."/>
            <person name="Goodwin L."/>
            <person name="Pitluck S."/>
            <person name="Ovchinnikova G."/>
            <person name="Pati A."/>
            <person name="Ivanova N."/>
            <person name="Chen A."/>
            <person name="Palaniappan K."/>
            <person name="Chain P."/>
            <person name="D'haeseleer P."/>
            <person name="Goker M."/>
            <person name="Bristow J."/>
            <person name="Eisen J.A."/>
            <person name="Markowitz V."/>
            <person name="Hugenholtz P."/>
            <person name="Rohde M."/>
            <person name="Klenk H.P."/>
            <person name="Kyrpides N.C."/>
        </authorList>
    </citation>
    <scope>NUCLEOTIDE SEQUENCE [LARGE SCALE GENOMIC DNA]</scope>
    <source>
        <strain evidence="6">ATCC 700683 / DSM 15641 / 12-3</strain>
    </source>
</reference>
<feature type="signal peptide" evidence="4">
    <location>
        <begin position="1"/>
        <end position="32"/>
    </location>
</feature>
<evidence type="ECO:0000256" key="2">
    <source>
        <dbReference type="SAM" id="MobiDB-lite"/>
    </source>
</evidence>